<dbReference type="InterPro" id="IPR029063">
    <property type="entry name" value="SAM-dependent_MTases_sf"/>
</dbReference>
<protein>
    <submittedName>
        <fullName evidence="2">Methyltransferase domain-containing protein</fullName>
    </submittedName>
</protein>
<dbReference type="Gene3D" id="3.40.50.150">
    <property type="entry name" value="Vaccinia Virus protein VP39"/>
    <property type="match status" value="1"/>
</dbReference>
<evidence type="ECO:0000256" key="1">
    <source>
        <dbReference type="SAM" id="Coils"/>
    </source>
</evidence>
<dbReference type="EMBL" id="JAMRYU010000007">
    <property type="protein sequence ID" value="MDC4240155.1"/>
    <property type="molecule type" value="Genomic_DNA"/>
</dbReference>
<dbReference type="SUPFAM" id="SSF53335">
    <property type="entry name" value="S-adenosyl-L-methionine-dependent methyltransferases"/>
    <property type="match status" value="1"/>
</dbReference>
<dbReference type="AlphaFoldDB" id="A0A9X4AZY4"/>
<dbReference type="GO" id="GO:0008168">
    <property type="term" value="F:methyltransferase activity"/>
    <property type="evidence" value="ECO:0007669"/>
    <property type="project" value="UniProtKB-KW"/>
</dbReference>
<dbReference type="Proteomes" id="UP001141183">
    <property type="component" value="Unassembled WGS sequence"/>
</dbReference>
<keyword evidence="2" id="KW-0808">Transferase</keyword>
<feature type="coiled-coil region" evidence="1">
    <location>
        <begin position="289"/>
        <end position="357"/>
    </location>
</feature>
<feature type="coiled-coil region" evidence="1">
    <location>
        <begin position="64"/>
        <end position="95"/>
    </location>
</feature>
<dbReference type="Pfam" id="PF13489">
    <property type="entry name" value="Methyltransf_23"/>
    <property type="match status" value="1"/>
</dbReference>
<dbReference type="PANTHER" id="PTHR43861">
    <property type="entry name" value="TRANS-ACONITATE 2-METHYLTRANSFERASE-RELATED"/>
    <property type="match status" value="1"/>
</dbReference>
<keyword evidence="3" id="KW-1185">Reference proteome</keyword>
<keyword evidence="1" id="KW-0175">Coiled coil</keyword>
<accession>A0A9X4AZY4</accession>
<sequence>MEKPLDKINDAFNGKMGKGIESKVRKRLYWIMENVEGEKVLDIGCSQGITAILLGREGKRVTAIDSLSDSIKIAKEELIKEEESTKRNVEFINDNIINFSISEKDFDTIILGEVLEHFADWNALLKKAYDLGSESCNYIITVPFGINDYFDHKRTYYYENLVVQLNKYFNIKETSFMGKWVGVTCTKSLKKEKIEKFPLEIIRKMENNFYNIERDLLNRNSTLTSEKNKLKEKVKILEAEIIKLKNSEVNKDFNLKYEKDKKVIGSEISFIKDIFNEQILKWTSVNFELDKLKMQLEKVNKLNEILTENELLKKDNKEYIKQINIIRNEKNIIIEKNKSLDQELKNMSKKYISLSNSKLGKLTLKYWKYKNKRRN</sequence>
<dbReference type="GO" id="GO:0032259">
    <property type="term" value="P:methylation"/>
    <property type="evidence" value="ECO:0007669"/>
    <property type="project" value="UniProtKB-KW"/>
</dbReference>
<keyword evidence="2" id="KW-0489">Methyltransferase</keyword>
<gene>
    <name evidence="2" type="ORF">NE398_08255</name>
</gene>
<name>A0A9X4AZY4_9CLOT</name>
<dbReference type="CDD" id="cd02440">
    <property type="entry name" value="AdoMet_MTases"/>
    <property type="match status" value="1"/>
</dbReference>
<dbReference type="RefSeq" id="WP_272470278.1">
    <property type="nucleotide sequence ID" value="NZ_JAMRYU010000007.1"/>
</dbReference>
<proteinExistence type="predicted"/>
<evidence type="ECO:0000313" key="2">
    <source>
        <dbReference type="EMBL" id="MDC4240155.1"/>
    </source>
</evidence>
<feature type="coiled-coil region" evidence="1">
    <location>
        <begin position="213"/>
        <end position="247"/>
    </location>
</feature>
<reference evidence="2" key="1">
    <citation type="submission" date="2022-05" db="EMBL/GenBank/DDBJ databases">
        <title>Draft genome sequence of Clostridium tertium strain CP3 isolated from Peru.</title>
        <authorList>
            <person name="Hurtado R."/>
            <person name="Lima L."/>
            <person name="Sousa T."/>
            <person name="Jaiswal A.K."/>
            <person name="Tiwari S."/>
            <person name="Maturrano L."/>
            <person name="Brenig B."/>
            <person name="Azevedo V."/>
        </authorList>
    </citation>
    <scope>NUCLEOTIDE SEQUENCE</scope>
    <source>
        <strain evidence="2">CP3</strain>
    </source>
</reference>
<evidence type="ECO:0000313" key="3">
    <source>
        <dbReference type="Proteomes" id="UP001141183"/>
    </source>
</evidence>
<organism evidence="2 3">
    <name type="scientific">Clostridium tertium</name>
    <dbReference type="NCBI Taxonomy" id="1559"/>
    <lineage>
        <taxon>Bacteria</taxon>
        <taxon>Bacillati</taxon>
        <taxon>Bacillota</taxon>
        <taxon>Clostridia</taxon>
        <taxon>Eubacteriales</taxon>
        <taxon>Clostridiaceae</taxon>
        <taxon>Clostridium</taxon>
    </lineage>
</organism>
<comment type="caution">
    <text evidence="2">The sequence shown here is derived from an EMBL/GenBank/DDBJ whole genome shotgun (WGS) entry which is preliminary data.</text>
</comment>